<evidence type="ECO:0000256" key="3">
    <source>
        <dbReference type="ARBA" id="ARBA00011245"/>
    </source>
</evidence>
<dbReference type="GO" id="GO:0008616">
    <property type="term" value="P:tRNA queuosine(34) biosynthetic process"/>
    <property type="evidence" value="ECO:0007669"/>
    <property type="project" value="UniProtKB-UniRule"/>
</dbReference>
<dbReference type="NCBIfam" id="TIGR00113">
    <property type="entry name" value="queA"/>
    <property type="match status" value="1"/>
</dbReference>
<dbReference type="Gene3D" id="3.40.1780.10">
    <property type="entry name" value="QueA-like"/>
    <property type="match status" value="1"/>
</dbReference>
<comment type="caution">
    <text evidence="14">The sequence shown here is derived from an EMBL/GenBank/DDBJ whole genome shotgun (WGS) entry which is preliminary data.</text>
</comment>
<dbReference type="InterPro" id="IPR042118">
    <property type="entry name" value="QueA_dom1"/>
</dbReference>
<keyword evidence="5 13" id="KW-0808">Transferase</keyword>
<organism evidence="14 15">
    <name type="scientific">Thauera aminoaromatica</name>
    <dbReference type="NCBI Taxonomy" id="164330"/>
    <lineage>
        <taxon>Bacteria</taxon>
        <taxon>Pseudomonadati</taxon>
        <taxon>Pseudomonadota</taxon>
        <taxon>Betaproteobacteria</taxon>
        <taxon>Rhodocyclales</taxon>
        <taxon>Zoogloeaceae</taxon>
        <taxon>Thauera</taxon>
    </lineage>
</organism>
<comment type="similarity">
    <text evidence="9 13">Belongs to the QueA family.</text>
</comment>
<dbReference type="Gene3D" id="2.40.10.240">
    <property type="entry name" value="QueA-like"/>
    <property type="match status" value="1"/>
</dbReference>
<reference evidence="14 15" key="1">
    <citation type="submission" date="2018-09" db="EMBL/GenBank/DDBJ databases">
        <title>Metagenome Assembled Genomes from an Advanced Water Purification Facility.</title>
        <authorList>
            <person name="Stamps B.W."/>
            <person name="Spear J.R."/>
        </authorList>
    </citation>
    <scope>NUCLEOTIDE SEQUENCE [LARGE SCALE GENOMIC DNA]</scope>
    <source>
        <strain evidence="14">Bin_27_1</strain>
    </source>
</reference>
<comment type="subcellular location">
    <subcellularLocation>
        <location evidence="1 13">Cytoplasm</location>
    </subcellularLocation>
</comment>
<evidence type="ECO:0000256" key="5">
    <source>
        <dbReference type="ARBA" id="ARBA00022679"/>
    </source>
</evidence>
<evidence type="ECO:0000256" key="2">
    <source>
        <dbReference type="ARBA" id="ARBA00004691"/>
    </source>
</evidence>
<comment type="subunit">
    <text evidence="3 13">Monomer.</text>
</comment>
<gene>
    <name evidence="13 14" type="primary">queA</name>
    <name evidence="14" type="ORF">E6Q80_17145</name>
</gene>
<comment type="pathway">
    <text evidence="2 13">tRNA modification; tRNA-queuosine biosynthesis.</text>
</comment>
<dbReference type="AlphaFoldDB" id="A0A5C7SC24"/>
<keyword evidence="14" id="KW-0328">Glycosyltransferase</keyword>
<dbReference type="InterPro" id="IPR042119">
    <property type="entry name" value="QueA_dom2"/>
</dbReference>
<comment type="function">
    <text evidence="13">Transfers and isomerizes the ribose moiety from AdoMet to the 7-aminomethyl group of 7-deazaguanine (preQ1-tRNA) to give epoxyqueuosine (oQ-tRNA).</text>
</comment>
<evidence type="ECO:0000256" key="8">
    <source>
        <dbReference type="ARBA" id="ARBA00052751"/>
    </source>
</evidence>
<dbReference type="RefSeq" id="WP_276660636.1">
    <property type="nucleotide sequence ID" value="NZ_SSFD01000275.1"/>
</dbReference>
<dbReference type="PANTHER" id="PTHR30307:SF0">
    <property type="entry name" value="S-ADENOSYLMETHIONINE:TRNA RIBOSYLTRANSFERASE-ISOMERASE"/>
    <property type="match status" value="1"/>
</dbReference>
<keyword evidence="14" id="KW-0413">Isomerase</keyword>
<evidence type="ECO:0000313" key="14">
    <source>
        <dbReference type="EMBL" id="TXH81488.1"/>
    </source>
</evidence>
<evidence type="ECO:0000256" key="10">
    <source>
        <dbReference type="ARBA" id="ARBA00066503"/>
    </source>
</evidence>
<dbReference type="EMBL" id="SSFD01000275">
    <property type="protein sequence ID" value="TXH81488.1"/>
    <property type="molecule type" value="Genomic_DNA"/>
</dbReference>
<accession>A0A5C7SC24</accession>
<evidence type="ECO:0000256" key="11">
    <source>
        <dbReference type="ARBA" id="ARBA00069325"/>
    </source>
</evidence>
<sequence>MSLTLADFDYTLPPELIAQAPLAERSASRLLVLEPQEGAAPRLTDAVFSALAERVNPGDLLVFNDTRVIHARLHGVKDSGGQVEVLIERPVGPHEALAQVRASKSPKTGSRLRLADAFEVEVLGRVGEFFHLRFPSGENLLALLERHGKLPLPPYIQRAAGEADESRYQTVYARAPGSVAAPTAGLHFDDALLARIAARGAQCAWLTLHVGAGTFQPVRVDDLGEHRMHRERYVIPQETVDAIAATRAAGGRVIAVGTTSMRALEAAAQEGALEAGSGETEIFILPGFRFQVVDALVTNFHLPRSTLMMLVSAFAGMDSIRRAYAHAVEQRYRFFSYGDAMFITRRNESENDKNDDAV</sequence>
<evidence type="ECO:0000256" key="9">
    <source>
        <dbReference type="ARBA" id="ARBA00061210"/>
    </source>
</evidence>
<evidence type="ECO:0000256" key="6">
    <source>
        <dbReference type="ARBA" id="ARBA00022691"/>
    </source>
</evidence>
<keyword evidence="7 13" id="KW-0671">Queuosine biosynthesis</keyword>
<dbReference type="EC" id="2.4.99.17" evidence="10 13"/>
<dbReference type="SUPFAM" id="SSF111337">
    <property type="entry name" value="QueA-like"/>
    <property type="match status" value="1"/>
</dbReference>
<comment type="catalytic activity">
    <reaction evidence="8 13">
        <text>7-aminomethyl-7-carbaguanosine(34) in tRNA + S-adenosyl-L-methionine = epoxyqueuosine(34) in tRNA + adenine + L-methionine + 2 H(+)</text>
        <dbReference type="Rhea" id="RHEA:32155"/>
        <dbReference type="Rhea" id="RHEA-COMP:10342"/>
        <dbReference type="Rhea" id="RHEA-COMP:18582"/>
        <dbReference type="ChEBI" id="CHEBI:15378"/>
        <dbReference type="ChEBI" id="CHEBI:16708"/>
        <dbReference type="ChEBI" id="CHEBI:57844"/>
        <dbReference type="ChEBI" id="CHEBI:59789"/>
        <dbReference type="ChEBI" id="CHEBI:82833"/>
        <dbReference type="ChEBI" id="CHEBI:194443"/>
        <dbReference type="EC" id="2.4.99.17"/>
    </reaction>
</comment>
<dbReference type="GO" id="GO:0005737">
    <property type="term" value="C:cytoplasm"/>
    <property type="evidence" value="ECO:0007669"/>
    <property type="project" value="UniProtKB-SubCell"/>
</dbReference>
<evidence type="ECO:0000256" key="1">
    <source>
        <dbReference type="ARBA" id="ARBA00004496"/>
    </source>
</evidence>
<keyword evidence="4 13" id="KW-0963">Cytoplasm</keyword>
<evidence type="ECO:0000256" key="13">
    <source>
        <dbReference type="HAMAP-Rule" id="MF_00113"/>
    </source>
</evidence>
<evidence type="ECO:0000256" key="12">
    <source>
        <dbReference type="ARBA" id="ARBA00076160"/>
    </source>
</evidence>
<evidence type="ECO:0000256" key="7">
    <source>
        <dbReference type="ARBA" id="ARBA00022785"/>
    </source>
</evidence>
<protein>
    <recommendedName>
        <fullName evidence="11 13">S-adenosylmethionine:tRNA ribosyltransferase-isomerase</fullName>
        <ecNumber evidence="10 13">2.4.99.17</ecNumber>
    </recommendedName>
    <alternativeName>
        <fullName evidence="12 13">Queuosine biosynthesis protein QueA</fullName>
    </alternativeName>
</protein>
<dbReference type="InterPro" id="IPR003699">
    <property type="entry name" value="QueA"/>
</dbReference>
<dbReference type="UniPathway" id="UPA00392"/>
<keyword evidence="6 13" id="KW-0949">S-adenosyl-L-methionine</keyword>
<proteinExistence type="inferred from homology"/>
<dbReference type="FunFam" id="3.40.1780.10:FF:000001">
    <property type="entry name" value="S-adenosylmethionine:tRNA ribosyltransferase-isomerase"/>
    <property type="match status" value="1"/>
</dbReference>
<dbReference type="GO" id="GO:0051075">
    <property type="term" value="F:S-adenosylmethionine:tRNA ribosyltransferase-isomerase activity"/>
    <property type="evidence" value="ECO:0007669"/>
    <property type="project" value="UniProtKB-EC"/>
</dbReference>
<dbReference type="Proteomes" id="UP000321192">
    <property type="component" value="Unassembled WGS sequence"/>
</dbReference>
<evidence type="ECO:0000313" key="15">
    <source>
        <dbReference type="Proteomes" id="UP000321192"/>
    </source>
</evidence>
<evidence type="ECO:0000256" key="4">
    <source>
        <dbReference type="ARBA" id="ARBA00022490"/>
    </source>
</evidence>
<dbReference type="NCBIfam" id="NF001140">
    <property type="entry name" value="PRK00147.1"/>
    <property type="match status" value="1"/>
</dbReference>
<dbReference type="HAMAP" id="MF_00113">
    <property type="entry name" value="QueA"/>
    <property type="match status" value="1"/>
</dbReference>
<dbReference type="Pfam" id="PF02547">
    <property type="entry name" value="Queuosine_synth"/>
    <property type="match status" value="1"/>
</dbReference>
<name>A0A5C7SC24_THASP</name>
<dbReference type="PANTHER" id="PTHR30307">
    <property type="entry name" value="S-ADENOSYLMETHIONINE:TRNA RIBOSYLTRANSFERASE-ISOMERASE"/>
    <property type="match status" value="1"/>
</dbReference>
<dbReference type="InterPro" id="IPR036100">
    <property type="entry name" value="QueA_sf"/>
</dbReference>